<dbReference type="PANTHER" id="PTHR35218:SF9">
    <property type="entry name" value="ENDONUCLEASE_EXONUCLEASE_PHOSPHATASE DOMAIN-CONTAINING PROTEIN"/>
    <property type="match status" value="1"/>
</dbReference>
<dbReference type="EMBL" id="BSYR01000017">
    <property type="protein sequence ID" value="GMI79785.1"/>
    <property type="molecule type" value="Genomic_DNA"/>
</dbReference>
<dbReference type="AlphaFoldDB" id="A0A9W7HL40"/>
<evidence type="ECO:0000259" key="1">
    <source>
        <dbReference type="Pfam" id="PF03372"/>
    </source>
</evidence>
<dbReference type="PANTHER" id="PTHR35218">
    <property type="entry name" value="RNASE H DOMAIN-CONTAINING PROTEIN"/>
    <property type="match status" value="1"/>
</dbReference>
<proteinExistence type="predicted"/>
<organism evidence="2 3">
    <name type="scientific">Hibiscus trionum</name>
    <name type="common">Flower of an hour</name>
    <dbReference type="NCBI Taxonomy" id="183268"/>
    <lineage>
        <taxon>Eukaryota</taxon>
        <taxon>Viridiplantae</taxon>
        <taxon>Streptophyta</taxon>
        <taxon>Embryophyta</taxon>
        <taxon>Tracheophyta</taxon>
        <taxon>Spermatophyta</taxon>
        <taxon>Magnoliopsida</taxon>
        <taxon>eudicotyledons</taxon>
        <taxon>Gunneridae</taxon>
        <taxon>Pentapetalae</taxon>
        <taxon>rosids</taxon>
        <taxon>malvids</taxon>
        <taxon>Malvales</taxon>
        <taxon>Malvaceae</taxon>
        <taxon>Malvoideae</taxon>
        <taxon>Hibiscus</taxon>
    </lineage>
</organism>
<evidence type="ECO:0000313" key="2">
    <source>
        <dbReference type="EMBL" id="GMI79785.1"/>
    </source>
</evidence>
<dbReference type="SUPFAM" id="SSF56219">
    <property type="entry name" value="DNase I-like"/>
    <property type="match status" value="1"/>
</dbReference>
<comment type="caution">
    <text evidence="2">The sequence shown here is derived from an EMBL/GenBank/DDBJ whole genome shotgun (WGS) entry which is preliminary data.</text>
</comment>
<feature type="domain" description="Endonuclease/exonuclease/phosphatase" evidence="1">
    <location>
        <begin position="4"/>
        <end position="184"/>
    </location>
</feature>
<reference evidence="2" key="1">
    <citation type="submission" date="2023-05" db="EMBL/GenBank/DDBJ databases">
        <title>Genome and transcriptome analyses reveal genes involved in the formation of fine ridges on petal epidermal cells in Hibiscus trionum.</title>
        <authorList>
            <person name="Koshimizu S."/>
            <person name="Masuda S."/>
            <person name="Ishii T."/>
            <person name="Shirasu K."/>
            <person name="Hoshino A."/>
            <person name="Arita M."/>
        </authorList>
    </citation>
    <scope>NUCLEOTIDE SEQUENCE</scope>
    <source>
        <strain evidence="2">Hamamatsu line</strain>
    </source>
</reference>
<protein>
    <recommendedName>
        <fullName evidence="1">Endonuclease/exonuclease/phosphatase domain-containing protein</fullName>
    </recommendedName>
</protein>
<dbReference type="Gene3D" id="3.60.10.10">
    <property type="entry name" value="Endonuclease/exonuclease/phosphatase"/>
    <property type="match status" value="1"/>
</dbReference>
<evidence type="ECO:0000313" key="3">
    <source>
        <dbReference type="Proteomes" id="UP001165190"/>
    </source>
</evidence>
<dbReference type="OrthoDB" id="999895at2759"/>
<dbReference type="Proteomes" id="UP001165190">
    <property type="component" value="Unassembled WGS sequence"/>
</dbReference>
<sequence>MKLISWNVRGLGRPRTVRRLQHWLRDVNPTVIFFIETKLQSDKMEKVRRKCGYPNGIDVGARGRSGGLCLAWRDDCHVSLRSFSDRHIDVLITKDSDGSRWRCTGFYGAPEEQNRGESWNLLRQLDDLSEVPWLVIGDFNELLFSFEKMGGLLRSQRQMDAFRMALDDCSLSDIGYQGRWFTWEKGKFESTNIRERLDRGGLRMRLGGLCSRILL</sequence>
<dbReference type="InterPro" id="IPR036691">
    <property type="entry name" value="Endo/exonu/phosph_ase_sf"/>
</dbReference>
<accession>A0A9W7HL40</accession>
<name>A0A9W7HL40_HIBTR</name>
<dbReference type="GO" id="GO:0003824">
    <property type="term" value="F:catalytic activity"/>
    <property type="evidence" value="ECO:0007669"/>
    <property type="project" value="InterPro"/>
</dbReference>
<gene>
    <name evidence="2" type="ORF">HRI_001647800</name>
</gene>
<dbReference type="Pfam" id="PF03372">
    <property type="entry name" value="Exo_endo_phos"/>
    <property type="match status" value="1"/>
</dbReference>
<dbReference type="InterPro" id="IPR005135">
    <property type="entry name" value="Endo/exonuclease/phosphatase"/>
</dbReference>
<keyword evidence="3" id="KW-1185">Reference proteome</keyword>